<dbReference type="PANTHER" id="PTHR43133:SF8">
    <property type="entry name" value="RNA POLYMERASE SIGMA FACTOR HI_1459-RELATED"/>
    <property type="match status" value="1"/>
</dbReference>
<keyword evidence="3" id="KW-0731">Sigma factor</keyword>
<evidence type="ECO:0000256" key="3">
    <source>
        <dbReference type="ARBA" id="ARBA00023082"/>
    </source>
</evidence>
<comment type="caution">
    <text evidence="8">The sequence shown here is derived from an EMBL/GenBank/DDBJ whole genome shotgun (WGS) entry which is preliminary data.</text>
</comment>
<reference evidence="8 9" key="1">
    <citation type="submission" date="2023-03" db="EMBL/GenBank/DDBJ databases">
        <title>Paludisphaera mucosa sp. nov. a novel planctomycete from northern fen.</title>
        <authorList>
            <person name="Ivanova A."/>
        </authorList>
    </citation>
    <scope>NUCLEOTIDE SEQUENCE [LARGE SCALE GENOMIC DNA]</scope>
    <source>
        <strain evidence="8 9">Pla2</strain>
    </source>
</reference>
<feature type="domain" description="RNA polymerase sigma-70 region 2" evidence="6">
    <location>
        <begin position="16"/>
        <end position="90"/>
    </location>
</feature>
<proteinExistence type="inferred from homology"/>
<organism evidence="8 9">
    <name type="scientific">Paludisphaera mucosa</name>
    <dbReference type="NCBI Taxonomy" id="3030827"/>
    <lineage>
        <taxon>Bacteria</taxon>
        <taxon>Pseudomonadati</taxon>
        <taxon>Planctomycetota</taxon>
        <taxon>Planctomycetia</taxon>
        <taxon>Isosphaerales</taxon>
        <taxon>Isosphaeraceae</taxon>
        <taxon>Paludisphaera</taxon>
    </lineage>
</organism>
<evidence type="ECO:0000256" key="2">
    <source>
        <dbReference type="ARBA" id="ARBA00023015"/>
    </source>
</evidence>
<keyword evidence="9" id="KW-1185">Reference proteome</keyword>
<protein>
    <submittedName>
        <fullName evidence="8">Sigma-70 family RNA polymerase sigma factor</fullName>
    </submittedName>
</protein>
<name>A0ABT6FIE5_9BACT</name>
<comment type="similarity">
    <text evidence="1">Belongs to the sigma-70 factor family. ECF subfamily.</text>
</comment>
<dbReference type="EMBL" id="JARRAG010000002">
    <property type="protein sequence ID" value="MDG3007341.1"/>
    <property type="molecule type" value="Genomic_DNA"/>
</dbReference>
<evidence type="ECO:0000259" key="7">
    <source>
        <dbReference type="Pfam" id="PF08281"/>
    </source>
</evidence>
<evidence type="ECO:0000256" key="4">
    <source>
        <dbReference type="ARBA" id="ARBA00023125"/>
    </source>
</evidence>
<dbReference type="InterPro" id="IPR013324">
    <property type="entry name" value="RNA_pol_sigma_r3/r4-like"/>
</dbReference>
<dbReference type="InterPro" id="IPR036388">
    <property type="entry name" value="WH-like_DNA-bd_sf"/>
</dbReference>
<sequence length="193" mass="21859">MIERARRGDADALGELLDRHRDRLRSAVGGLVGPSLRARIDPSDVVQEAFLRAGRDIASFEGGGEREFLAWLRRILANCLADQVKHHRRRARSCDRQESLDAMIRRPRGPAPRALMARGPSPSEGAARRERALLLAEAVERLPHDYREVYRLRTLHHLPFEDVAPRMGRSPGAVRMLWARALERLNAELEGRA</sequence>
<dbReference type="Pfam" id="PF04542">
    <property type="entry name" value="Sigma70_r2"/>
    <property type="match status" value="1"/>
</dbReference>
<keyword evidence="5" id="KW-0804">Transcription</keyword>
<dbReference type="RefSeq" id="WP_277863622.1">
    <property type="nucleotide sequence ID" value="NZ_JARRAG010000002.1"/>
</dbReference>
<dbReference type="SUPFAM" id="SSF88659">
    <property type="entry name" value="Sigma3 and sigma4 domains of RNA polymerase sigma factors"/>
    <property type="match status" value="1"/>
</dbReference>
<dbReference type="Gene3D" id="1.10.1740.10">
    <property type="match status" value="1"/>
</dbReference>
<dbReference type="InterPro" id="IPR014284">
    <property type="entry name" value="RNA_pol_sigma-70_dom"/>
</dbReference>
<evidence type="ECO:0000313" key="9">
    <source>
        <dbReference type="Proteomes" id="UP001216907"/>
    </source>
</evidence>
<dbReference type="SUPFAM" id="SSF88946">
    <property type="entry name" value="Sigma2 domain of RNA polymerase sigma factors"/>
    <property type="match status" value="1"/>
</dbReference>
<dbReference type="InterPro" id="IPR013249">
    <property type="entry name" value="RNA_pol_sigma70_r4_t2"/>
</dbReference>
<keyword evidence="4" id="KW-0238">DNA-binding</keyword>
<evidence type="ECO:0000256" key="1">
    <source>
        <dbReference type="ARBA" id="ARBA00010641"/>
    </source>
</evidence>
<accession>A0ABT6FIE5</accession>
<dbReference type="InterPro" id="IPR039425">
    <property type="entry name" value="RNA_pol_sigma-70-like"/>
</dbReference>
<feature type="domain" description="RNA polymerase sigma factor 70 region 4 type 2" evidence="7">
    <location>
        <begin position="134"/>
        <end position="185"/>
    </location>
</feature>
<evidence type="ECO:0000256" key="5">
    <source>
        <dbReference type="ARBA" id="ARBA00023163"/>
    </source>
</evidence>
<evidence type="ECO:0000259" key="6">
    <source>
        <dbReference type="Pfam" id="PF04542"/>
    </source>
</evidence>
<keyword evidence="2" id="KW-0805">Transcription regulation</keyword>
<dbReference type="PANTHER" id="PTHR43133">
    <property type="entry name" value="RNA POLYMERASE ECF-TYPE SIGMA FACTO"/>
    <property type="match status" value="1"/>
</dbReference>
<dbReference type="InterPro" id="IPR013325">
    <property type="entry name" value="RNA_pol_sigma_r2"/>
</dbReference>
<evidence type="ECO:0000313" key="8">
    <source>
        <dbReference type="EMBL" id="MDG3007341.1"/>
    </source>
</evidence>
<gene>
    <name evidence="8" type="ORF">PZE19_26565</name>
</gene>
<dbReference type="Gene3D" id="1.10.10.10">
    <property type="entry name" value="Winged helix-like DNA-binding domain superfamily/Winged helix DNA-binding domain"/>
    <property type="match status" value="1"/>
</dbReference>
<dbReference type="NCBIfam" id="TIGR02937">
    <property type="entry name" value="sigma70-ECF"/>
    <property type="match status" value="1"/>
</dbReference>
<dbReference type="Proteomes" id="UP001216907">
    <property type="component" value="Unassembled WGS sequence"/>
</dbReference>
<dbReference type="Pfam" id="PF08281">
    <property type="entry name" value="Sigma70_r4_2"/>
    <property type="match status" value="1"/>
</dbReference>
<dbReference type="InterPro" id="IPR007627">
    <property type="entry name" value="RNA_pol_sigma70_r2"/>
</dbReference>